<keyword evidence="5" id="KW-1185">Reference proteome</keyword>
<keyword evidence="2" id="KW-0732">Signal</keyword>
<evidence type="ECO:0000313" key="4">
    <source>
        <dbReference type="EMBL" id="CAJ1055693.1"/>
    </source>
</evidence>
<dbReference type="InterPro" id="IPR050160">
    <property type="entry name" value="MHC/Immunoglobulin"/>
</dbReference>
<dbReference type="Pfam" id="PF07654">
    <property type="entry name" value="C1-set"/>
    <property type="match status" value="1"/>
</dbReference>
<dbReference type="EMBL" id="OY660867">
    <property type="protein sequence ID" value="CAJ1055693.1"/>
    <property type="molecule type" value="Genomic_DNA"/>
</dbReference>
<evidence type="ECO:0000313" key="5">
    <source>
        <dbReference type="Proteomes" id="UP001178508"/>
    </source>
</evidence>
<evidence type="ECO:0000256" key="1">
    <source>
        <dbReference type="ARBA" id="ARBA00023319"/>
    </source>
</evidence>
<dbReference type="AlphaFoldDB" id="A0AAV1F3S3"/>
<feature type="signal peptide" evidence="2">
    <location>
        <begin position="1"/>
        <end position="19"/>
    </location>
</feature>
<accession>A0AAV1F3S3</accession>
<protein>
    <submittedName>
        <fullName evidence="4">Beta-2-microglobulin-like</fullName>
    </submittedName>
</protein>
<dbReference type="Gene3D" id="2.60.40.10">
    <property type="entry name" value="Immunoglobulins"/>
    <property type="match status" value="1"/>
</dbReference>
<dbReference type="InterPro" id="IPR003597">
    <property type="entry name" value="Ig_C1-set"/>
</dbReference>
<evidence type="ECO:0000259" key="3">
    <source>
        <dbReference type="SMART" id="SM00407"/>
    </source>
</evidence>
<evidence type="ECO:0000256" key="2">
    <source>
        <dbReference type="SAM" id="SignalP"/>
    </source>
</evidence>
<keyword evidence="1" id="KW-0393">Immunoglobulin domain</keyword>
<dbReference type="Proteomes" id="UP001178508">
    <property type="component" value="Chromosome 4"/>
</dbReference>
<organism evidence="4 5">
    <name type="scientific">Xyrichtys novacula</name>
    <name type="common">Pearly razorfish</name>
    <name type="synonym">Hemipteronotus novacula</name>
    <dbReference type="NCBI Taxonomy" id="13765"/>
    <lineage>
        <taxon>Eukaryota</taxon>
        <taxon>Metazoa</taxon>
        <taxon>Chordata</taxon>
        <taxon>Craniata</taxon>
        <taxon>Vertebrata</taxon>
        <taxon>Euteleostomi</taxon>
        <taxon>Actinopterygii</taxon>
        <taxon>Neopterygii</taxon>
        <taxon>Teleostei</taxon>
        <taxon>Neoteleostei</taxon>
        <taxon>Acanthomorphata</taxon>
        <taxon>Eupercaria</taxon>
        <taxon>Labriformes</taxon>
        <taxon>Labridae</taxon>
        <taxon>Xyrichtys</taxon>
    </lineage>
</organism>
<reference evidence="4" key="1">
    <citation type="submission" date="2023-08" db="EMBL/GenBank/DDBJ databases">
        <authorList>
            <person name="Alioto T."/>
            <person name="Alioto T."/>
            <person name="Gomez Garrido J."/>
        </authorList>
    </citation>
    <scope>NUCLEOTIDE SEQUENCE</scope>
</reference>
<gene>
    <name evidence="4" type="ORF">XNOV1_A041222</name>
</gene>
<dbReference type="PANTHER" id="PTHR19944:SF62">
    <property type="entry name" value="BETA-2-MICROGLOBULIN"/>
    <property type="match status" value="1"/>
</dbReference>
<sequence length="128" mass="14163">MKTLIFAVFLCVLCHTVRSLSDGAPQVNIYSRNLGALGQKNVLICHVSRISPPPKITIDLMKDGKVIEGATQTDLAFDGDWNYYLTKHADFVPQKGERFACRVTYNGKTTKYEWGAGGDLKNVPDVSL</sequence>
<feature type="chain" id="PRO_5044010171" evidence="2">
    <location>
        <begin position="20"/>
        <end position="128"/>
    </location>
</feature>
<name>A0AAV1F3S3_XYRNO</name>
<proteinExistence type="predicted"/>
<dbReference type="PANTHER" id="PTHR19944">
    <property type="entry name" value="MHC CLASS II-RELATED"/>
    <property type="match status" value="1"/>
</dbReference>
<feature type="domain" description="Immunoglobulin C1-set" evidence="3">
    <location>
        <begin position="40"/>
        <end position="111"/>
    </location>
</feature>
<dbReference type="SUPFAM" id="SSF48726">
    <property type="entry name" value="Immunoglobulin"/>
    <property type="match status" value="1"/>
</dbReference>
<dbReference type="InterPro" id="IPR013783">
    <property type="entry name" value="Ig-like_fold"/>
</dbReference>
<dbReference type="SMART" id="SM00407">
    <property type="entry name" value="IGc1"/>
    <property type="match status" value="1"/>
</dbReference>
<dbReference type="InterPro" id="IPR036179">
    <property type="entry name" value="Ig-like_dom_sf"/>
</dbReference>